<accession>R4Z7I8</accession>
<protein>
    <submittedName>
        <fullName evidence="1">Uncharacterized protein</fullName>
    </submittedName>
</protein>
<keyword evidence="2" id="KW-1185">Reference proteome</keyword>
<organism evidence="1 2">
    <name type="scientific">Candidatus Neomicrothrix parvicella RN1</name>
    <dbReference type="NCBI Taxonomy" id="1229780"/>
    <lineage>
        <taxon>Bacteria</taxon>
        <taxon>Bacillati</taxon>
        <taxon>Actinomycetota</taxon>
        <taxon>Acidimicrobiia</taxon>
        <taxon>Acidimicrobiales</taxon>
        <taxon>Microthrixaceae</taxon>
        <taxon>Candidatus Neomicrothrix</taxon>
    </lineage>
</organism>
<dbReference type="AlphaFoldDB" id="R4Z7I8"/>
<dbReference type="EMBL" id="CANL01000078">
    <property type="protein sequence ID" value="CCM65582.1"/>
    <property type="molecule type" value="Genomic_DNA"/>
</dbReference>
<reference evidence="1 2" key="1">
    <citation type="journal article" date="2013" name="ISME J.">
        <title>Metabolic model for the filamentous 'Candidatus Microthrix parvicella' based on genomic and metagenomic analyses.</title>
        <authorList>
            <person name="Jon McIlroy S."/>
            <person name="Kristiansen R."/>
            <person name="Albertsen M."/>
            <person name="Michael Karst S."/>
            <person name="Rossetti S."/>
            <person name="Lund Nielsen J."/>
            <person name="Tandoi V."/>
            <person name="James Seviour R."/>
            <person name="Nielsen P.H."/>
        </authorList>
    </citation>
    <scope>NUCLEOTIDE SEQUENCE [LARGE SCALE GENOMIC DNA]</scope>
    <source>
        <strain evidence="1 2">RN1</strain>
    </source>
</reference>
<evidence type="ECO:0000313" key="2">
    <source>
        <dbReference type="Proteomes" id="UP000018291"/>
    </source>
</evidence>
<dbReference type="Proteomes" id="UP000018291">
    <property type="component" value="Unassembled WGS sequence"/>
</dbReference>
<dbReference type="STRING" id="1229780.BN381_80112"/>
<name>R4Z7I8_9ACTN</name>
<sequence>MPPVRSQRWCARAPGERAACPASVGAASPAVASAEAVAVAGSPRGGSAGPTAQVLVELGGIEPPSAKWLPSALRPFPTCGLRLPRWRVN</sequence>
<comment type="caution">
    <text evidence="1">The sequence shown here is derived from an EMBL/GenBank/DDBJ whole genome shotgun (WGS) entry which is preliminary data.</text>
</comment>
<dbReference type="HOGENOM" id="CLU_2449134_0_0_11"/>
<proteinExistence type="predicted"/>
<evidence type="ECO:0000313" key="1">
    <source>
        <dbReference type="EMBL" id="CCM65582.1"/>
    </source>
</evidence>
<gene>
    <name evidence="1" type="ORF">BN381_80112</name>
</gene>